<feature type="region of interest" description="Disordered" evidence="1">
    <location>
        <begin position="396"/>
        <end position="434"/>
    </location>
</feature>
<protein>
    <submittedName>
        <fullName evidence="2">Uncharacterized protein</fullName>
    </submittedName>
</protein>
<evidence type="ECO:0000313" key="3">
    <source>
        <dbReference type="Proteomes" id="UP000076881"/>
    </source>
</evidence>
<proteinExistence type="predicted"/>
<feature type="region of interest" description="Disordered" evidence="1">
    <location>
        <begin position="492"/>
        <end position="586"/>
    </location>
</feature>
<feature type="compositionally biased region" description="Low complexity" evidence="1">
    <location>
        <begin position="787"/>
        <end position="805"/>
    </location>
</feature>
<keyword evidence="3" id="KW-1185">Reference proteome</keyword>
<evidence type="ECO:0000313" key="2">
    <source>
        <dbReference type="EMBL" id="OAA75169.1"/>
    </source>
</evidence>
<feature type="compositionally biased region" description="Basic residues" evidence="1">
    <location>
        <begin position="909"/>
        <end position="918"/>
    </location>
</feature>
<feature type="compositionally biased region" description="Basic and acidic residues" evidence="1">
    <location>
        <begin position="414"/>
        <end position="429"/>
    </location>
</feature>
<dbReference type="AlphaFoldDB" id="A0A162N3Z2"/>
<feature type="compositionally biased region" description="Low complexity" evidence="1">
    <location>
        <begin position="817"/>
        <end position="841"/>
    </location>
</feature>
<accession>A0A162N3Z2</accession>
<feature type="region of interest" description="Disordered" evidence="1">
    <location>
        <begin position="619"/>
        <end position="715"/>
    </location>
</feature>
<organism evidence="2 3">
    <name type="scientific">Akanthomyces lecanii RCEF 1005</name>
    <dbReference type="NCBI Taxonomy" id="1081108"/>
    <lineage>
        <taxon>Eukaryota</taxon>
        <taxon>Fungi</taxon>
        <taxon>Dikarya</taxon>
        <taxon>Ascomycota</taxon>
        <taxon>Pezizomycotina</taxon>
        <taxon>Sordariomycetes</taxon>
        <taxon>Hypocreomycetidae</taxon>
        <taxon>Hypocreales</taxon>
        <taxon>Cordycipitaceae</taxon>
        <taxon>Akanthomyces</taxon>
        <taxon>Cordyceps confragosa</taxon>
    </lineage>
</organism>
<comment type="caution">
    <text evidence="2">The sequence shown here is derived from an EMBL/GenBank/DDBJ whole genome shotgun (WGS) entry which is preliminary data.</text>
</comment>
<name>A0A162N3Z2_CORDF</name>
<feature type="compositionally biased region" description="Polar residues" evidence="1">
    <location>
        <begin position="33"/>
        <end position="43"/>
    </location>
</feature>
<dbReference type="STRING" id="1081108.A0A162N3Z2"/>
<dbReference type="EMBL" id="AZHF01000005">
    <property type="protein sequence ID" value="OAA75169.1"/>
    <property type="molecule type" value="Genomic_DNA"/>
</dbReference>
<gene>
    <name evidence="2" type="ORF">LEL_07157</name>
</gene>
<sequence>MVAIFNGLAGFFGGRAGAAETTTDSAHSDTNEEQPSSPAQSVPEQDLAPVQHSRRSSSAEHSSSAWGPIPPARSPTRPTEDTRGPPPSYRSGDYFSQLPVDESDDGRLPEGLTPFEQRCSVLLMHKNSLPEHRFTAQVEHEKTRLAEKWAACNLKREYWLEGQPLAELATGIVQHRWKEQGIANIEWFFSPRASHRDVWKHEKVGDDDVPEWVREMDTTRPFFQFMHEVAVERDHLEFLAYPPLLTPNLLTCAPRENREPTPDDLHTTAYYNVRYEQWVARGIWDYSWGALPGMFWRHEMDIRVLFQEHFDSTEGIPDSYLERPVTDKLSFRGRRIDTLRHFPEVVVHTLQDWAKNNPPSPTIQETPYFDDYSPSPAPRRAVGTSGAPAESLFAEPNSRHSQHVGVVPAARPSEPLRGRGHGEEQRAWPEDSLFGGAPRTSLFGGAPEPAQRLFGSTHSHRPHALPKSGPFRVPLGPRQSAFSHLQVEGRRASPEGSLFGGAPRTSLFGGAPRTSLFESALGPGQGPFGPSGVENQRASSPVCGLLNITPEPGQGPFGPAQVESQRASRPDGGLFGRTADPGQGLFGPAQVEEQRALPVGSLFGGTANAGQGLFGRVQSENQQDLPPDGSLLRPFPPVHGPPREVAEPRQGPSTGDGVTRQAQPGPSAQRAPSSSLFGGWCGQKASIREESVASEETSSSAYGDENEEDALEAIHRQFQALQRSTEQVLDAHRSLAAQLSNSMQQRPSARREPTRGLFFGETHQRRVLGPLPSSQRVSKKTSRKTSVVRSVESSGSRAASVSSAATTVIWNPLHASSQAEPGNSAAAAGSSSHKASTSFAARENSPRDGGSMTSDDDMPRGQDFVIRGDTQDVEEDTSMEEPSTGPTPRSRAKRRRRDSAERKALQPLRRSKRRTGTR</sequence>
<feature type="compositionally biased region" description="Polar residues" evidence="1">
    <location>
        <begin position="737"/>
        <end position="747"/>
    </location>
</feature>
<evidence type="ECO:0000256" key="1">
    <source>
        <dbReference type="SAM" id="MobiDB-lite"/>
    </source>
</evidence>
<dbReference type="Proteomes" id="UP000076881">
    <property type="component" value="Unassembled WGS sequence"/>
</dbReference>
<feature type="compositionally biased region" description="Polar residues" evidence="1">
    <location>
        <begin position="660"/>
        <end position="676"/>
    </location>
</feature>
<dbReference type="OrthoDB" id="5401786at2759"/>
<feature type="region of interest" description="Disordered" evidence="1">
    <location>
        <begin position="736"/>
        <end position="918"/>
    </location>
</feature>
<reference evidence="2 3" key="1">
    <citation type="journal article" date="2016" name="Genome Biol. Evol.">
        <title>Divergent and convergent evolution of fungal pathogenicity.</title>
        <authorList>
            <person name="Shang Y."/>
            <person name="Xiao G."/>
            <person name="Zheng P."/>
            <person name="Cen K."/>
            <person name="Zhan S."/>
            <person name="Wang C."/>
        </authorList>
    </citation>
    <scope>NUCLEOTIDE SEQUENCE [LARGE SCALE GENOMIC DNA]</scope>
    <source>
        <strain evidence="2 3">RCEF 1005</strain>
    </source>
</reference>
<feature type="region of interest" description="Disordered" evidence="1">
    <location>
        <begin position="13"/>
        <end position="112"/>
    </location>
</feature>